<proteinExistence type="inferred from homology"/>
<comment type="function">
    <text evidence="5">One of two assembly initiator proteins, it binds directly to the 5'-end of the 23S rRNA, where it nucleates assembly of the 50S subunit.</text>
</comment>
<sequence length="104" mass="11805">MKKRGQKKCIVPLKKFPVKRGDEVIVISGSERGKKGKVLQVLREKSKVIVEGIRMMKKALRPTQDNPQGGIIEKETPISISNVMLFSRWEERQKKKKSASTTEA</sequence>
<dbReference type="Proteomes" id="UP000315925">
    <property type="component" value="Chromosome"/>
</dbReference>
<dbReference type="InterPro" id="IPR005824">
    <property type="entry name" value="KOW"/>
</dbReference>
<evidence type="ECO:0000256" key="1">
    <source>
        <dbReference type="ARBA" id="ARBA00010618"/>
    </source>
</evidence>
<gene>
    <name evidence="5" type="primary">rplX</name>
    <name evidence="8" type="ORF">kam1_808</name>
</gene>
<dbReference type="Gene3D" id="2.30.30.30">
    <property type="match status" value="1"/>
</dbReference>
<organism evidence="8 9">
    <name type="scientific">Methylacidiphilum kamchatkense Kam1</name>
    <dbReference type="NCBI Taxonomy" id="1202785"/>
    <lineage>
        <taxon>Bacteria</taxon>
        <taxon>Pseudomonadati</taxon>
        <taxon>Verrucomicrobiota</taxon>
        <taxon>Methylacidiphilae</taxon>
        <taxon>Methylacidiphilales</taxon>
        <taxon>Methylacidiphilaceae</taxon>
        <taxon>Methylacidiphilum (ex Ratnadevi et al. 2023)</taxon>
    </lineage>
</organism>
<dbReference type="GO" id="GO:1990904">
    <property type="term" value="C:ribonucleoprotein complex"/>
    <property type="evidence" value="ECO:0007669"/>
    <property type="project" value="UniProtKB-KW"/>
</dbReference>
<evidence type="ECO:0000313" key="8">
    <source>
        <dbReference type="EMBL" id="QDQ42052.1"/>
    </source>
</evidence>
<dbReference type="SUPFAM" id="SSF50104">
    <property type="entry name" value="Translation proteins SH3-like domain"/>
    <property type="match status" value="1"/>
</dbReference>
<dbReference type="InterPro" id="IPR057264">
    <property type="entry name" value="Ribosomal_uL24_C"/>
</dbReference>
<keyword evidence="3 5" id="KW-0687">Ribonucleoprotein</keyword>
<dbReference type="SMART" id="SM00739">
    <property type="entry name" value="KOW"/>
    <property type="match status" value="1"/>
</dbReference>
<dbReference type="KEGG" id="mkc:kam1_808"/>
<keyword evidence="2 5" id="KW-0689">Ribosomal protein</keyword>
<name>A0A516TLD9_9BACT</name>
<keyword evidence="5" id="KW-0694">RNA-binding</keyword>
<evidence type="ECO:0000256" key="5">
    <source>
        <dbReference type="HAMAP-Rule" id="MF_01326"/>
    </source>
</evidence>
<comment type="function">
    <text evidence="5">One of the proteins that surrounds the polypeptide exit tunnel on the outside of the subunit.</text>
</comment>
<dbReference type="GO" id="GO:0006412">
    <property type="term" value="P:translation"/>
    <property type="evidence" value="ECO:0007669"/>
    <property type="project" value="UniProtKB-UniRule"/>
</dbReference>
<dbReference type="HAMAP" id="MF_01326_B">
    <property type="entry name" value="Ribosomal_uL24_B"/>
    <property type="match status" value="1"/>
</dbReference>
<comment type="subunit">
    <text evidence="5">Part of the 50S ribosomal subunit.</text>
</comment>
<dbReference type="EMBL" id="CP037899">
    <property type="protein sequence ID" value="QDQ42052.1"/>
    <property type="molecule type" value="Genomic_DNA"/>
</dbReference>
<keyword evidence="5" id="KW-0699">rRNA-binding</keyword>
<dbReference type="GO" id="GO:0019843">
    <property type="term" value="F:rRNA binding"/>
    <property type="evidence" value="ECO:0007669"/>
    <property type="project" value="UniProtKB-UniRule"/>
</dbReference>
<dbReference type="GO" id="GO:0005840">
    <property type="term" value="C:ribosome"/>
    <property type="evidence" value="ECO:0007669"/>
    <property type="project" value="UniProtKB-KW"/>
</dbReference>
<dbReference type="InterPro" id="IPR041988">
    <property type="entry name" value="Ribosomal_uL24_KOW"/>
</dbReference>
<dbReference type="InterPro" id="IPR014722">
    <property type="entry name" value="Rib_uL2_dom2"/>
</dbReference>
<evidence type="ECO:0000256" key="4">
    <source>
        <dbReference type="ARBA" id="ARBA00035206"/>
    </source>
</evidence>
<evidence type="ECO:0000256" key="6">
    <source>
        <dbReference type="RuleBase" id="RU003477"/>
    </source>
</evidence>
<evidence type="ECO:0000259" key="7">
    <source>
        <dbReference type="SMART" id="SM00739"/>
    </source>
</evidence>
<dbReference type="OrthoDB" id="9807419at2"/>
<dbReference type="CDD" id="cd06089">
    <property type="entry name" value="KOW_RPL26"/>
    <property type="match status" value="1"/>
</dbReference>
<dbReference type="GO" id="GO:0003735">
    <property type="term" value="F:structural constituent of ribosome"/>
    <property type="evidence" value="ECO:0007669"/>
    <property type="project" value="InterPro"/>
</dbReference>
<accession>A0A516TLD9</accession>
<comment type="similarity">
    <text evidence="1 5 6">Belongs to the universal ribosomal protein uL24 family.</text>
</comment>
<dbReference type="InterPro" id="IPR005825">
    <property type="entry name" value="Ribosomal_uL24_CS"/>
</dbReference>
<dbReference type="NCBIfam" id="TIGR01079">
    <property type="entry name" value="rplX_bact"/>
    <property type="match status" value="1"/>
</dbReference>
<evidence type="ECO:0000256" key="3">
    <source>
        <dbReference type="ARBA" id="ARBA00023274"/>
    </source>
</evidence>
<dbReference type="RefSeq" id="WP_052250517.1">
    <property type="nucleotide sequence ID" value="NZ_CP037899.1"/>
</dbReference>
<feature type="domain" description="KOW" evidence="7">
    <location>
        <begin position="17"/>
        <end position="44"/>
    </location>
</feature>
<dbReference type="InterPro" id="IPR008991">
    <property type="entry name" value="Translation_prot_SH3-like_sf"/>
</dbReference>
<dbReference type="PANTHER" id="PTHR12903">
    <property type="entry name" value="MITOCHONDRIAL RIBOSOMAL PROTEIN L24"/>
    <property type="match status" value="1"/>
</dbReference>
<dbReference type="AlphaFoldDB" id="A0A516TLD9"/>
<reference evidence="9" key="1">
    <citation type="submission" date="2019-03" db="EMBL/GenBank/DDBJ databases">
        <title>Complete genome of Methylacidiphilum kamchatkense Kam1.</title>
        <authorList>
            <person name="Kruse T."/>
            <person name="Murarilal Ratnadevi C."/>
            <person name="Erikstad H.-A."/>
            <person name="Birkeland N.-K."/>
        </authorList>
    </citation>
    <scope>NUCLEOTIDE SEQUENCE [LARGE SCALE GENOMIC DNA]</scope>
    <source>
        <strain evidence="9">kam1</strain>
    </source>
</reference>
<dbReference type="Pfam" id="PF17136">
    <property type="entry name" value="ribosomal_L24"/>
    <property type="match status" value="1"/>
</dbReference>
<evidence type="ECO:0000256" key="2">
    <source>
        <dbReference type="ARBA" id="ARBA00022980"/>
    </source>
</evidence>
<dbReference type="STRING" id="1202785.A946_08710"/>
<protein>
    <recommendedName>
        <fullName evidence="4 5">Large ribosomal subunit protein uL24</fullName>
    </recommendedName>
</protein>
<evidence type="ECO:0000313" key="9">
    <source>
        <dbReference type="Proteomes" id="UP000315925"/>
    </source>
</evidence>
<dbReference type="PROSITE" id="PS01108">
    <property type="entry name" value="RIBOSOMAL_L24"/>
    <property type="match status" value="1"/>
</dbReference>
<dbReference type="Pfam" id="PF00467">
    <property type="entry name" value="KOW"/>
    <property type="match status" value="1"/>
</dbReference>
<dbReference type="InterPro" id="IPR003256">
    <property type="entry name" value="Ribosomal_uL24"/>
</dbReference>